<dbReference type="PANTHER" id="PTHR22984">
    <property type="entry name" value="SERINE/THREONINE-PROTEIN KINASE PIM"/>
    <property type="match status" value="1"/>
</dbReference>
<evidence type="ECO:0000313" key="15">
    <source>
        <dbReference type="Proteomes" id="UP000290572"/>
    </source>
</evidence>
<keyword evidence="4" id="KW-0808">Transferase</keyword>
<keyword evidence="15" id="KW-1185">Reference proteome</keyword>
<dbReference type="InterPro" id="IPR011009">
    <property type="entry name" value="Kinase-like_dom_sf"/>
</dbReference>
<dbReference type="PANTHER" id="PTHR22984:SF11">
    <property type="entry name" value="AURORA KINASE-RELATED"/>
    <property type="match status" value="1"/>
</dbReference>
<dbReference type="Pfam" id="PF00069">
    <property type="entry name" value="Pkinase"/>
    <property type="match status" value="1"/>
</dbReference>
<dbReference type="EC" id="2.7.11.1" evidence="2"/>
<dbReference type="SUPFAM" id="SSF56112">
    <property type="entry name" value="Protein kinase-like (PK-like)"/>
    <property type="match status" value="1"/>
</dbReference>
<dbReference type="InterPro" id="IPR000719">
    <property type="entry name" value="Prot_kinase_dom"/>
</dbReference>
<dbReference type="Proteomes" id="UP000290572">
    <property type="component" value="Unassembled WGS sequence"/>
</dbReference>
<dbReference type="GO" id="GO:0005737">
    <property type="term" value="C:cytoplasm"/>
    <property type="evidence" value="ECO:0007669"/>
    <property type="project" value="TreeGrafter"/>
</dbReference>
<dbReference type="STRING" id="84645.A0A498LTH3"/>
<evidence type="ECO:0000256" key="11">
    <source>
        <dbReference type="SAM" id="MobiDB-lite"/>
    </source>
</evidence>
<comment type="catalytic activity">
    <reaction evidence="8">
        <text>L-threonyl-[protein] + ATP = O-phospho-L-threonyl-[protein] + ADP + H(+)</text>
        <dbReference type="Rhea" id="RHEA:46608"/>
        <dbReference type="Rhea" id="RHEA-COMP:11060"/>
        <dbReference type="Rhea" id="RHEA-COMP:11605"/>
        <dbReference type="ChEBI" id="CHEBI:15378"/>
        <dbReference type="ChEBI" id="CHEBI:30013"/>
        <dbReference type="ChEBI" id="CHEBI:30616"/>
        <dbReference type="ChEBI" id="CHEBI:61977"/>
        <dbReference type="ChEBI" id="CHEBI:456216"/>
        <dbReference type="EC" id="2.7.11.1"/>
    </reaction>
</comment>
<comment type="similarity">
    <text evidence="1">Belongs to the protein kinase superfamily. CAMK Ser/Thr protein kinase family. PIM subfamily.</text>
</comment>
<evidence type="ECO:0000256" key="2">
    <source>
        <dbReference type="ARBA" id="ARBA00012513"/>
    </source>
</evidence>
<evidence type="ECO:0000313" key="13">
    <source>
        <dbReference type="EMBL" id="RXN10913.1"/>
    </source>
</evidence>
<dbReference type="GO" id="GO:0005524">
    <property type="term" value="F:ATP binding"/>
    <property type="evidence" value="ECO:0007669"/>
    <property type="project" value="UniProtKB-UniRule"/>
</dbReference>
<dbReference type="EMBL" id="QBIY01013163">
    <property type="protein sequence ID" value="RXN10913.1"/>
    <property type="molecule type" value="Genomic_DNA"/>
</dbReference>
<dbReference type="SMART" id="SM00220">
    <property type="entry name" value="S_TKc"/>
    <property type="match status" value="1"/>
</dbReference>
<dbReference type="Gene3D" id="1.10.510.10">
    <property type="entry name" value="Transferase(Phosphotransferase) domain 1"/>
    <property type="match status" value="1"/>
</dbReference>
<protein>
    <recommendedName>
        <fullName evidence="2">non-specific serine/threonine protein kinase</fullName>
        <ecNumber evidence="2">2.7.11.1</ecNumber>
    </recommendedName>
</protein>
<evidence type="ECO:0000256" key="4">
    <source>
        <dbReference type="ARBA" id="ARBA00022679"/>
    </source>
</evidence>
<evidence type="ECO:0000256" key="1">
    <source>
        <dbReference type="ARBA" id="ARBA00005505"/>
    </source>
</evidence>
<dbReference type="AlphaFoldDB" id="A0A498LTH3"/>
<evidence type="ECO:0000256" key="6">
    <source>
        <dbReference type="ARBA" id="ARBA00022777"/>
    </source>
</evidence>
<keyword evidence="6 13" id="KW-0418">Kinase</keyword>
<evidence type="ECO:0000256" key="9">
    <source>
        <dbReference type="ARBA" id="ARBA00048679"/>
    </source>
</evidence>
<keyword evidence="5 10" id="KW-0547">Nucleotide-binding</keyword>
<keyword evidence="7 10" id="KW-0067">ATP-binding</keyword>
<evidence type="ECO:0000256" key="10">
    <source>
        <dbReference type="PROSITE-ProRule" id="PRU10141"/>
    </source>
</evidence>
<dbReference type="GO" id="GO:0004674">
    <property type="term" value="F:protein serine/threonine kinase activity"/>
    <property type="evidence" value="ECO:0007669"/>
    <property type="project" value="UniProtKB-KW"/>
</dbReference>
<dbReference type="PROSITE" id="PS00107">
    <property type="entry name" value="PROTEIN_KINASE_ATP"/>
    <property type="match status" value="1"/>
</dbReference>
<proteinExistence type="inferred from homology"/>
<dbReference type="InterPro" id="IPR051138">
    <property type="entry name" value="PIM_Ser/Thr_kinase"/>
</dbReference>
<feature type="binding site" evidence="10">
    <location>
        <position position="72"/>
    </location>
    <ligand>
        <name>ATP</name>
        <dbReference type="ChEBI" id="CHEBI:30616"/>
    </ligand>
</feature>
<dbReference type="Gene3D" id="3.30.200.20">
    <property type="entry name" value="Phosphorylase Kinase, domain 1"/>
    <property type="match status" value="1"/>
</dbReference>
<comment type="catalytic activity">
    <reaction evidence="9">
        <text>L-seryl-[protein] + ATP = O-phospho-L-seryl-[protein] + ADP + H(+)</text>
        <dbReference type="Rhea" id="RHEA:17989"/>
        <dbReference type="Rhea" id="RHEA-COMP:9863"/>
        <dbReference type="Rhea" id="RHEA-COMP:11604"/>
        <dbReference type="ChEBI" id="CHEBI:15378"/>
        <dbReference type="ChEBI" id="CHEBI:29999"/>
        <dbReference type="ChEBI" id="CHEBI:30616"/>
        <dbReference type="ChEBI" id="CHEBI:83421"/>
        <dbReference type="ChEBI" id="CHEBI:456216"/>
        <dbReference type="EC" id="2.7.11.1"/>
    </reaction>
</comment>
<evidence type="ECO:0000259" key="12">
    <source>
        <dbReference type="PROSITE" id="PS50011"/>
    </source>
</evidence>
<dbReference type="GO" id="GO:0007346">
    <property type="term" value="P:regulation of mitotic cell cycle"/>
    <property type="evidence" value="ECO:0007669"/>
    <property type="project" value="TreeGrafter"/>
</dbReference>
<evidence type="ECO:0000256" key="7">
    <source>
        <dbReference type="ARBA" id="ARBA00022840"/>
    </source>
</evidence>
<name>A0A498LTH3_LABRO</name>
<evidence type="ECO:0000313" key="14">
    <source>
        <dbReference type="EMBL" id="RXN17849.1"/>
    </source>
</evidence>
<comment type="caution">
    <text evidence="13">The sequence shown here is derived from an EMBL/GenBank/DDBJ whole genome shotgun (WGS) entry which is preliminary data.</text>
</comment>
<dbReference type="GO" id="GO:0043066">
    <property type="term" value="P:negative regulation of apoptotic process"/>
    <property type="evidence" value="ECO:0007669"/>
    <property type="project" value="TreeGrafter"/>
</dbReference>
<sequence>MDPAPSASMTPESVPGPSGIETPPSGSGSGRIEPLSASVHLKYDLGGDLGRGCYGQVKMAVRKSDGQKVAIKFIQNIQGEPEDYLPGYPCKLPIEVVLMSLVKDPPSPHIVELFEWFEDSKTLVLVMEYLETFTTLASFLDNTGPLQESVARTLMVEIVQSAKECAEHGVCHLDMHVCNIMVDAASLKVKLIDFGGGKRIGEPDEHTDPETRIPLQEGLNEMMYSLGQLLGWLVYSDDKGIPEAAARYLLQHIYKSAKAAFHLKMIMNRRANAARNQTSAQVLQNDKGGLPSHIASLTEV</sequence>
<organism evidence="13 15">
    <name type="scientific">Labeo rohita</name>
    <name type="common">Indian major carp</name>
    <name type="synonym">Cyprinus rohita</name>
    <dbReference type="NCBI Taxonomy" id="84645"/>
    <lineage>
        <taxon>Eukaryota</taxon>
        <taxon>Metazoa</taxon>
        <taxon>Chordata</taxon>
        <taxon>Craniata</taxon>
        <taxon>Vertebrata</taxon>
        <taxon>Euteleostomi</taxon>
        <taxon>Actinopterygii</taxon>
        <taxon>Neopterygii</taxon>
        <taxon>Teleostei</taxon>
        <taxon>Ostariophysi</taxon>
        <taxon>Cypriniformes</taxon>
        <taxon>Cyprinidae</taxon>
        <taxon>Labeoninae</taxon>
        <taxon>Labeonini</taxon>
        <taxon>Labeo</taxon>
    </lineage>
</organism>
<dbReference type="PROSITE" id="PS50011">
    <property type="entry name" value="PROTEIN_KINASE_DOM"/>
    <property type="match status" value="1"/>
</dbReference>
<keyword evidence="3" id="KW-0723">Serine/threonine-protein kinase</keyword>
<gene>
    <name evidence="14" type="ORF">ROHU_008006</name>
    <name evidence="13" type="ORF">ROHU_030379</name>
</gene>
<dbReference type="InterPro" id="IPR017441">
    <property type="entry name" value="Protein_kinase_ATP_BS"/>
</dbReference>
<reference evidence="13 15" key="1">
    <citation type="submission" date="2018-03" db="EMBL/GenBank/DDBJ databases">
        <title>Draft genome sequence of Rohu Carp (Labeo rohita).</title>
        <authorList>
            <person name="Das P."/>
            <person name="Kushwaha B."/>
            <person name="Joshi C.G."/>
            <person name="Kumar D."/>
            <person name="Nagpure N.S."/>
            <person name="Sahoo L."/>
            <person name="Das S.P."/>
            <person name="Bit A."/>
            <person name="Patnaik S."/>
            <person name="Meher P.K."/>
            <person name="Jayasankar P."/>
            <person name="Koringa P.G."/>
            <person name="Patel N.V."/>
            <person name="Hinsu A.T."/>
            <person name="Kumar R."/>
            <person name="Pandey M."/>
            <person name="Agarwal S."/>
            <person name="Srivastava S."/>
            <person name="Singh M."/>
            <person name="Iquebal M.A."/>
            <person name="Jaiswal S."/>
            <person name="Angadi U.B."/>
            <person name="Kumar N."/>
            <person name="Raza M."/>
            <person name="Shah T.M."/>
            <person name="Rai A."/>
            <person name="Jena J.K."/>
        </authorList>
    </citation>
    <scope>NUCLEOTIDE SEQUENCE [LARGE SCALE GENOMIC DNA]</scope>
    <source>
        <strain evidence="13">DASCIFA01</strain>
        <tissue evidence="13">Testis</tissue>
    </source>
</reference>
<dbReference type="EMBL" id="QBIY01012738">
    <property type="protein sequence ID" value="RXN17849.1"/>
    <property type="molecule type" value="Genomic_DNA"/>
</dbReference>
<evidence type="ECO:0000256" key="5">
    <source>
        <dbReference type="ARBA" id="ARBA00022741"/>
    </source>
</evidence>
<evidence type="ECO:0000256" key="8">
    <source>
        <dbReference type="ARBA" id="ARBA00047899"/>
    </source>
</evidence>
<feature type="domain" description="Protein kinase" evidence="12">
    <location>
        <begin position="43"/>
        <end position="300"/>
    </location>
</feature>
<evidence type="ECO:0000256" key="3">
    <source>
        <dbReference type="ARBA" id="ARBA00022527"/>
    </source>
</evidence>
<feature type="region of interest" description="Disordered" evidence="11">
    <location>
        <begin position="1"/>
        <end position="31"/>
    </location>
</feature>
<accession>A0A498LTH3</accession>